<dbReference type="CDD" id="cd06081">
    <property type="entry name" value="KOW_Spt5_1"/>
    <property type="match status" value="1"/>
</dbReference>
<keyword evidence="9" id="KW-0677">Repeat</keyword>
<evidence type="ECO:0000256" key="9">
    <source>
        <dbReference type="ARBA" id="ARBA00022737"/>
    </source>
</evidence>
<dbReference type="GO" id="GO:0006368">
    <property type="term" value="P:transcription elongation by RNA polymerase II"/>
    <property type="evidence" value="ECO:0007669"/>
    <property type="project" value="TreeGrafter"/>
</dbReference>
<comment type="subcellular location">
    <subcellularLocation>
        <location evidence="1">Nucleus</location>
    </subcellularLocation>
</comment>
<evidence type="ECO:0000256" key="10">
    <source>
        <dbReference type="ARBA" id="ARBA00022801"/>
    </source>
</evidence>
<dbReference type="Pfam" id="PF23290">
    <property type="entry name" value="KOW5_SPT5"/>
    <property type="match status" value="1"/>
</dbReference>
<evidence type="ECO:0000256" key="5">
    <source>
        <dbReference type="ARBA" id="ARBA00021370"/>
    </source>
</evidence>
<feature type="region of interest" description="Disordered" evidence="16">
    <location>
        <begin position="205"/>
        <end position="270"/>
    </location>
</feature>
<dbReference type="Pfam" id="PF23037">
    <property type="entry name" value="KOWx_SPT5"/>
    <property type="match status" value="1"/>
</dbReference>
<protein>
    <recommendedName>
        <fullName evidence="4">Transcription elongation factor SPT5</fullName>
    </recommendedName>
    <alternativeName>
        <fullName evidence="15">DRB sensitivity-inducing factor large subunit</fullName>
    </alternativeName>
    <alternativeName>
        <fullName evidence="5">Transcription elongation factor spt5</fullName>
    </alternativeName>
</protein>
<evidence type="ECO:0000256" key="12">
    <source>
        <dbReference type="ARBA" id="ARBA00023159"/>
    </source>
</evidence>
<dbReference type="FunFam" id="2.30.30.30:FF:000016">
    <property type="entry name" value="Transcription elongation factor SPT5"/>
    <property type="match status" value="1"/>
</dbReference>
<dbReference type="SUPFAM" id="SSF50104">
    <property type="entry name" value="Translation proteins SH3-like domain"/>
    <property type="match status" value="1"/>
</dbReference>
<keyword evidence="6" id="KW-0678">Repressor</keyword>
<evidence type="ECO:0000313" key="20">
    <source>
        <dbReference type="EMBL" id="KAK3101764.1"/>
    </source>
</evidence>
<dbReference type="Pfam" id="PF00467">
    <property type="entry name" value="KOW"/>
    <property type="match status" value="1"/>
</dbReference>
<dbReference type="InterPro" id="IPR011011">
    <property type="entry name" value="Znf_FYVE_PHD"/>
</dbReference>
<keyword evidence="7" id="KW-0597">Phosphoprotein</keyword>
<dbReference type="InterPro" id="IPR041977">
    <property type="entry name" value="KOW_Spt5_4"/>
</dbReference>
<keyword evidence="14" id="KW-0539">Nucleus</keyword>
<dbReference type="InterPro" id="IPR005824">
    <property type="entry name" value="KOW"/>
</dbReference>
<dbReference type="Gene3D" id="3.30.70.940">
    <property type="entry name" value="NusG, N-terminal domain"/>
    <property type="match status" value="1"/>
</dbReference>
<comment type="similarity">
    <text evidence="3">Belongs to the SPT5 family.</text>
</comment>
<feature type="compositionally biased region" description="Acidic residues" evidence="16">
    <location>
        <begin position="241"/>
        <end position="262"/>
    </location>
</feature>
<dbReference type="InterPro" id="IPR057934">
    <property type="entry name" value="KOW_Spt5_7"/>
</dbReference>
<dbReference type="Pfam" id="PF23042">
    <property type="entry name" value="KOW1_SPT5"/>
    <property type="match status" value="1"/>
</dbReference>
<dbReference type="Pfam" id="PF23284">
    <property type="entry name" value="KOW2_Spt5"/>
    <property type="match status" value="1"/>
</dbReference>
<sequence>MNIIHAQFPEMAGLQSSALAIEMNFRKHVDQFIQIINRSPEFDGSHWLTITNINCEPGEISICDSAFDDLPTMETMAICSLIDPPGMHVKVRILDVMQQNNGYDCGIYAIASMVSLAFGKDVTKQRYDRRKLRSHLFNCIEWKKFSPFPTISKRKPKTEIKKVHTVELYCNCKLPDIHTLYVYCDACEKEFYPVCIGLEDEDNEGAHSDVGSGGGSDAGSEAPSIRSSGSKRRNRKRRITEEDEDDLIDDEDEYDEEEDEDYDDRKRRKKPRHGGYILDEADVDEEGDEDEEDWEDGAEDLLETKSSYEGPTAKEIESNRRLEHLFTTQKEDEIEEYYKKKYGDSSVAARFGEGEDMSDEITQQGLLPGVKDPNLWLVKCRIGEERATCMQLMRKFIAYQFTDEPLQIKAVISKESLKGYIYVESYKQTHVKQAIEGVGNLRMGQWSQMMVPIKEMTDVLRVVKEVATLKAKAWVRLKRGLYKDDLAQVDYVEPAQNIVHLKLLPRIDYTRKRGVLKYPQDDNERKKKKRRPTQKLFDVDAIRAIGGEITTDGDFIIFENNRYSRKGFLFKSFVMSAIIAEGVKPTLAELEKFEDTPEGADVELIPEKSAGEVTHNFTPGDMVKVIEGELINLQGKVISIEGNMITMLPKQEGLNDPIMFPANELKKHFRMGDHVKVLEGKYEGDTGLIVRVEDNMVVLFSDLTMHELKVLPKDLQLCTDMATGVDSLGQFQFGDLVQLDPQTVGCIVRLEKENFQVLSMHNKVINIKPQAVTRKRDTRNAVALDSENNNIQVKDIVKVIDGPHSGRQGEIMHLYRSYAFLMSRTMTENGGYFVCRTRHLVLAGGSKSANNAGLTVTGFAPMSPRISSPAHPSGGGAVGAGNMTPGRGRGGGLSKRDRELIGQTVRIIQGPFKGYIGIVKDATESTARVELHSSCKTISVDRSRLSSLHGGRTTGVRTEYATPGRTPTHLGSQTPMYGSRTPMYGSQTPLHDGSRTPNYGSMTPSHEPGSRTPGQSAWDPTNPNTPTRLNDFNDYEFNENPSPADYASTPNPTTPGYQADTPSPLGPFTPQTPGTSYSPYSQTSPSPAGFSAPSPGFGSTPSPLSGAGYQPSPSGSGFNSTPSPLGYSPMTPGAPYTPQTPGTAMDHSMADWHTTDIEVKIKETHDDTYLIHQTGIIRSVTGGMCSLYIPEEDKMVNISCEHLEPVPPEKGDKAKVILGEDRELTGALLSIDGAEGVLKTDSGEIKMLSIKYLCKAGT</sequence>
<feature type="compositionally biased region" description="Basic residues" evidence="16">
    <location>
        <begin position="229"/>
        <end position="238"/>
    </location>
</feature>
<comment type="similarity">
    <text evidence="2">Belongs to the peptidase C48 family.</text>
</comment>
<evidence type="ECO:0000259" key="17">
    <source>
        <dbReference type="SMART" id="SM00738"/>
    </source>
</evidence>
<dbReference type="CDD" id="cd06084">
    <property type="entry name" value="KOW_Spt5_4"/>
    <property type="match status" value="1"/>
</dbReference>
<evidence type="ECO:0000256" key="1">
    <source>
        <dbReference type="ARBA" id="ARBA00004123"/>
    </source>
</evidence>
<dbReference type="CDD" id="cd09888">
    <property type="entry name" value="NGN_Euk"/>
    <property type="match status" value="1"/>
</dbReference>
<organism evidence="20 21">
    <name type="scientific">Pinctada imbricata</name>
    <name type="common">Atlantic pearl-oyster</name>
    <name type="synonym">Pinctada martensii</name>
    <dbReference type="NCBI Taxonomy" id="66713"/>
    <lineage>
        <taxon>Eukaryota</taxon>
        <taxon>Metazoa</taxon>
        <taxon>Spiralia</taxon>
        <taxon>Lophotrochozoa</taxon>
        <taxon>Mollusca</taxon>
        <taxon>Bivalvia</taxon>
        <taxon>Autobranchia</taxon>
        <taxon>Pteriomorphia</taxon>
        <taxon>Pterioida</taxon>
        <taxon>Pterioidea</taxon>
        <taxon>Pteriidae</taxon>
        <taxon>Pinctada</taxon>
    </lineage>
</organism>
<dbReference type="Pfam" id="PF23287">
    <property type="entry name" value="KOW7_SPT5"/>
    <property type="match status" value="1"/>
</dbReference>
<dbReference type="InterPro" id="IPR039659">
    <property type="entry name" value="SPT5"/>
</dbReference>
<dbReference type="GO" id="GO:0032784">
    <property type="term" value="P:regulation of DNA-templated transcription elongation"/>
    <property type="evidence" value="ECO:0007669"/>
    <property type="project" value="InterPro"/>
</dbReference>
<feature type="compositionally biased region" description="Polar residues" evidence="16">
    <location>
        <begin position="1111"/>
        <end position="1123"/>
    </location>
</feature>
<dbReference type="PANTHER" id="PTHR11125">
    <property type="entry name" value="SUPPRESSOR OF TY 5"/>
    <property type="match status" value="1"/>
</dbReference>
<feature type="domain" description="KOW" evidence="18">
    <location>
        <begin position="790"/>
        <end position="817"/>
    </location>
</feature>
<proteinExistence type="inferred from homology"/>
<keyword evidence="12" id="KW-0010">Activator</keyword>
<keyword evidence="8" id="KW-0645">Protease</keyword>
<dbReference type="GO" id="GO:0006508">
    <property type="term" value="P:proteolysis"/>
    <property type="evidence" value="ECO:0007669"/>
    <property type="project" value="UniProtKB-KW"/>
</dbReference>
<gene>
    <name evidence="20" type="ORF">FSP39_006184</name>
</gene>
<evidence type="ECO:0000256" key="14">
    <source>
        <dbReference type="ARBA" id="ARBA00023242"/>
    </source>
</evidence>
<dbReference type="InterPro" id="IPR006645">
    <property type="entry name" value="NGN-like_dom"/>
</dbReference>
<evidence type="ECO:0000256" key="6">
    <source>
        <dbReference type="ARBA" id="ARBA00022491"/>
    </source>
</evidence>
<dbReference type="Pfam" id="PF11942">
    <property type="entry name" value="Spt5_N"/>
    <property type="match status" value="1"/>
</dbReference>
<feature type="region of interest" description="Disordered" evidence="16">
    <location>
        <begin position="946"/>
        <end position="1147"/>
    </location>
</feature>
<feature type="compositionally biased region" description="Low complexity" evidence="16">
    <location>
        <begin position="1072"/>
        <end position="1103"/>
    </location>
</feature>
<dbReference type="FunFam" id="2.30.30.30:FF:000017">
    <property type="entry name" value="Transcription elongation factor SPT5"/>
    <property type="match status" value="1"/>
</dbReference>
<evidence type="ECO:0000256" key="4">
    <source>
        <dbReference type="ARBA" id="ARBA00020181"/>
    </source>
</evidence>
<dbReference type="FunFam" id="2.30.30.30:FF:000013">
    <property type="entry name" value="Transcription elongation factor SPT5"/>
    <property type="match status" value="1"/>
</dbReference>
<dbReference type="InterPro" id="IPR014722">
    <property type="entry name" value="Rib_uL2_dom2"/>
</dbReference>
<dbReference type="InterPro" id="IPR038765">
    <property type="entry name" value="Papain-like_cys_pep_sf"/>
</dbReference>
<feature type="domain" description="KOW" evidence="18">
    <location>
        <begin position="1207"/>
        <end position="1234"/>
    </location>
</feature>
<reference evidence="20" key="1">
    <citation type="submission" date="2019-08" db="EMBL/GenBank/DDBJ databases">
        <title>The improved chromosome-level genome for the pearl oyster Pinctada fucata martensii using PacBio sequencing and Hi-C.</title>
        <authorList>
            <person name="Zheng Z."/>
        </authorList>
    </citation>
    <scope>NUCLEOTIDE SEQUENCE</scope>
    <source>
        <strain evidence="20">ZZ-2019</strain>
        <tissue evidence="20">Adductor muscle</tissue>
    </source>
</reference>
<dbReference type="Gene3D" id="3.30.40.10">
    <property type="entry name" value="Zinc/RING finger domain, C3HC4 (zinc finger)"/>
    <property type="match status" value="1"/>
</dbReference>
<feature type="domain" description="KOW" evidence="18">
    <location>
        <begin position="898"/>
        <end position="925"/>
    </location>
</feature>
<dbReference type="CDD" id="cd06082">
    <property type="entry name" value="KOW_Spt5_2"/>
    <property type="match status" value="1"/>
</dbReference>
<dbReference type="Proteomes" id="UP001186944">
    <property type="component" value="Unassembled WGS sequence"/>
</dbReference>
<keyword evidence="21" id="KW-1185">Reference proteome</keyword>
<dbReference type="InterPro" id="IPR039385">
    <property type="entry name" value="NGN_Euk"/>
</dbReference>
<dbReference type="Gene3D" id="2.30.30.30">
    <property type="match status" value="3"/>
</dbReference>
<feature type="domain" description="KOW" evidence="18">
    <location>
        <begin position="468"/>
        <end position="495"/>
    </location>
</feature>
<dbReference type="FunFam" id="3.30.70.940:FF:000003">
    <property type="entry name" value="Transcription elongation factor SPT5"/>
    <property type="match status" value="1"/>
</dbReference>
<dbReference type="InterPro" id="IPR057936">
    <property type="entry name" value="KOWx_Spt5"/>
</dbReference>
<dbReference type="SMART" id="SM00739">
    <property type="entry name" value="KOW"/>
    <property type="match status" value="6"/>
</dbReference>
<evidence type="ECO:0000256" key="2">
    <source>
        <dbReference type="ARBA" id="ARBA00005234"/>
    </source>
</evidence>
<dbReference type="InterPro" id="IPR041975">
    <property type="entry name" value="KOW_Spt5_2"/>
</dbReference>
<feature type="domain" description="KOW" evidence="18">
    <location>
        <begin position="668"/>
        <end position="695"/>
    </location>
</feature>
<dbReference type="InterPro" id="IPR041976">
    <property type="entry name" value="KOW_Spt5_3"/>
</dbReference>
<dbReference type="AlphaFoldDB" id="A0AA88YAX5"/>
<dbReference type="GO" id="GO:0032044">
    <property type="term" value="C:DSIF complex"/>
    <property type="evidence" value="ECO:0007669"/>
    <property type="project" value="TreeGrafter"/>
</dbReference>
<dbReference type="SMART" id="SM01104">
    <property type="entry name" value="CTD"/>
    <property type="match status" value="1"/>
</dbReference>
<feature type="compositionally biased region" description="Low complexity" evidence="16">
    <location>
        <begin position="218"/>
        <end position="228"/>
    </location>
</feature>
<dbReference type="Pfam" id="PF03439">
    <property type="entry name" value="Spt5-NGN"/>
    <property type="match status" value="1"/>
</dbReference>
<dbReference type="InterPro" id="IPR024945">
    <property type="entry name" value="Spt5_C_dom"/>
</dbReference>
<evidence type="ECO:0000256" key="3">
    <source>
        <dbReference type="ARBA" id="ARBA00006956"/>
    </source>
</evidence>
<dbReference type="InterPro" id="IPR022581">
    <property type="entry name" value="Spt5_N"/>
</dbReference>
<dbReference type="Pfam" id="PF23288">
    <property type="entry name" value="KOW6_SPT5"/>
    <property type="match status" value="1"/>
</dbReference>
<feature type="domain" description="KOW" evidence="18">
    <location>
        <begin position="616"/>
        <end position="643"/>
    </location>
</feature>
<feature type="compositionally biased region" description="Polar residues" evidence="16">
    <location>
        <begin position="1012"/>
        <end position="1030"/>
    </location>
</feature>
<feature type="domain" description="Spt5 C-terminal" evidence="19">
    <location>
        <begin position="971"/>
        <end position="1095"/>
    </location>
</feature>
<dbReference type="InterPro" id="IPR041973">
    <property type="entry name" value="KOW_Spt5_1"/>
</dbReference>
<dbReference type="Gene3D" id="3.40.395.10">
    <property type="entry name" value="Adenoviral Proteinase, Chain A"/>
    <property type="match status" value="1"/>
</dbReference>
<dbReference type="CDD" id="cd06085">
    <property type="entry name" value="KOW_Spt5_5"/>
    <property type="match status" value="1"/>
</dbReference>
<feature type="region of interest" description="Disordered" evidence="16">
    <location>
        <begin position="869"/>
        <end position="895"/>
    </location>
</feature>
<evidence type="ECO:0000256" key="15">
    <source>
        <dbReference type="ARBA" id="ARBA00029645"/>
    </source>
</evidence>
<dbReference type="InterPro" id="IPR041980">
    <property type="entry name" value="KOW_Spt5_6_metazoa"/>
</dbReference>
<dbReference type="CDD" id="cd06083">
    <property type="entry name" value="KOW_Spt5_3"/>
    <property type="match status" value="1"/>
</dbReference>
<dbReference type="SUPFAM" id="SSF57903">
    <property type="entry name" value="FYVE/PHD zinc finger"/>
    <property type="match status" value="1"/>
</dbReference>
<keyword evidence="13" id="KW-0804">Transcription</keyword>
<dbReference type="GO" id="GO:0008234">
    <property type="term" value="F:cysteine-type peptidase activity"/>
    <property type="evidence" value="ECO:0007669"/>
    <property type="project" value="InterPro"/>
</dbReference>
<evidence type="ECO:0000256" key="8">
    <source>
        <dbReference type="ARBA" id="ARBA00022670"/>
    </source>
</evidence>
<dbReference type="InterPro" id="IPR041978">
    <property type="entry name" value="KOW_Spt5_5"/>
</dbReference>
<evidence type="ECO:0000256" key="11">
    <source>
        <dbReference type="ARBA" id="ARBA00023015"/>
    </source>
</evidence>
<evidence type="ECO:0000313" key="21">
    <source>
        <dbReference type="Proteomes" id="UP001186944"/>
    </source>
</evidence>
<dbReference type="InterPro" id="IPR005100">
    <property type="entry name" value="NGN-domain"/>
</dbReference>
<feature type="compositionally biased region" description="Polar residues" evidence="16">
    <location>
        <begin position="984"/>
        <end position="1004"/>
    </location>
</feature>
<keyword evidence="10" id="KW-0378">Hydrolase</keyword>
<accession>A0AA88YAX5</accession>
<dbReference type="InterPro" id="IPR036735">
    <property type="entry name" value="NGN_dom_sf"/>
</dbReference>
<evidence type="ECO:0000256" key="7">
    <source>
        <dbReference type="ARBA" id="ARBA00022553"/>
    </source>
</evidence>
<name>A0AA88YAX5_PINIB</name>
<evidence type="ECO:0000259" key="18">
    <source>
        <dbReference type="SMART" id="SM00739"/>
    </source>
</evidence>
<dbReference type="InterPro" id="IPR003653">
    <property type="entry name" value="Peptidase_C48_C"/>
</dbReference>
<dbReference type="Pfam" id="PF02902">
    <property type="entry name" value="Peptidase_C48"/>
    <property type="match status" value="1"/>
</dbReference>
<dbReference type="GO" id="GO:0006357">
    <property type="term" value="P:regulation of transcription by RNA polymerase II"/>
    <property type="evidence" value="ECO:0007669"/>
    <property type="project" value="InterPro"/>
</dbReference>
<evidence type="ECO:0000256" key="16">
    <source>
        <dbReference type="SAM" id="MobiDB-lite"/>
    </source>
</evidence>
<comment type="caution">
    <text evidence="20">The sequence shown here is derived from an EMBL/GenBank/DDBJ whole genome shotgun (WGS) entry which is preliminary data.</text>
</comment>
<dbReference type="Pfam" id="PF23291">
    <property type="entry name" value="KOW4_SPT5"/>
    <property type="match status" value="1"/>
</dbReference>
<dbReference type="InterPro" id="IPR013083">
    <property type="entry name" value="Znf_RING/FYVE/PHD"/>
</dbReference>
<feature type="domain" description="NusG-like N-terminal" evidence="17">
    <location>
        <begin position="372"/>
        <end position="463"/>
    </location>
</feature>
<dbReference type="SMART" id="SM00738">
    <property type="entry name" value="NGN"/>
    <property type="match status" value="1"/>
</dbReference>
<dbReference type="CDD" id="cd06086">
    <property type="entry name" value="KOW_Spt5_6"/>
    <property type="match status" value="1"/>
</dbReference>
<evidence type="ECO:0000256" key="13">
    <source>
        <dbReference type="ARBA" id="ARBA00023163"/>
    </source>
</evidence>
<dbReference type="InterPro" id="IPR008991">
    <property type="entry name" value="Translation_prot_SH3-like_sf"/>
</dbReference>
<keyword evidence="11" id="KW-0805">Transcription regulation</keyword>
<dbReference type="GO" id="GO:0003729">
    <property type="term" value="F:mRNA binding"/>
    <property type="evidence" value="ECO:0007669"/>
    <property type="project" value="TreeGrafter"/>
</dbReference>
<dbReference type="PANTHER" id="PTHR11125:SF7">
    <property type="entry name" value="TRANSCRIPTION ELONGATION FACTOR SPT5"/>
    <property type="match status" value="1"/>
</dbReference>
<evidence type="ECO:0000259" key="19">
    <source>
        <dbReference type="SMART" id="SM01104"/>
    </source>
</evidence>
<dbReference type="EMBL" id="VSWD01000005">
    <property type="protein sequence ID" value="KAK3101764.1"/>
    <property type="molecule type" value="Genomic_DNA"/>
</dbReference>
<dbReference type="SUPFAM" id="SSF54001">
    <property type="entry name" value="Cysteine proteinases"/>
    <property type="match status" value="1"/>
</dbReference>